<dbReference type="InterPro" id="IPR038602">
    <property type="entry name" value="Mite_allergen_7_sf"/>
</dbReference>
<proteinExistence type="predicted"/>
<evidence type="ECO:0000313" key="1">
    <source>
        <dbReference type="EMBL" id="JAS80872.1"/>
    </source>
</evidence>
<protein>
    <recommendedName>
        <fullName evidence="2">Lipid-binding serum glycoprotein N-terminal domain-containing protein</fullName>
    </recommendedName>
</protein>
<name>A0A1B6I1R4_9HEMI</name>
<organism evidence="1">
    <name type="scientific">Homalodisca liturata</name>
    <dbReference type="NCBI Taxonomy" id="320908"/>
    <lineage>
        <taxon>Eukaryota</taxon>
        <taxon>Metazoa</taxon>
        <taxon>Ecdysozoa</taxon>
        <taxon>Arthropoda</taxon>
        <taxon>Hexapoda</taxon>
        <taxon>Insecta</taxon>
        <taxon>Pterygota</taxon>
        <taxon>Neoptera</taxon>
        <taxon>Paraneoptera</taxon>
        <taxon>Hemiptera</taxon>
        <taxon>Auchenorrhyncha</taxon>
        <taxon>Membracoidea</taxon>
        <taxon>Cicadellidae</taxon>
        <taxon>Cicadellinae</taxon>
        <taxon>Proconiini</taxon>
        <taxon>Homalodisca</taxon>
    </lineage>
</organism>
<evidence type="ECO:0008006" key="2">
    <source>
        <dbReference type="Google" id="ProtNLM"/>
    </source>
</evidence>
<accession>A0A1B6I1R4</accession>
<dbReference type="AlphaFoldDB" id="A0A1B6I1R4"/>
<dbReference type="Gene3D" id="3.15.10.50">
    <property type="match status" value="1"/>
</dbReference>
<reference evidence="1" key="1">
    <citation type="submission" date="2015-11" db="EMBL/GenBank/DDBJ databases">
        <title>De novo transcriptome assembly of four potential Pierce s Disease insect vectors from Arizona vineyards.</title>
        <authorList>
            <person name="Tassone E.E."/>
        </authorList>
    </citation>
    <scope>NUCLEOTIDE SEQUENCE</scope>
</reference>
<sequence>MFCSILYVVSSSSIIIINVLLIEGKAGSFLQLVPFKISPHAIRTVPNTEELNEFVDRMLKSVKHVSSSHSSILINGLYKHFARWVYNQSISGIFQTNGGIMWNFTNMSRIGDAYIYTNEEDNVQVVAKFQTSPLRFRYHRYDLIFGKLYETGSVDAAVDIHSMDVSFTVNVKQNISIPPLFVCRGEVDDWSLRVGQVHYTLPGLKGNPTFLTTVYGWLTDHFVSNVQPQLETLLSLYLEIAVARDDLICSLLVLCNSCSYYAADY</sequence>
<dbReference type="EMBL" id="GECU01026834">
    <property type="protein sequence ID" value="JAS80872.1"/>
    <property type="molecule type" value="Transcribed_RNA"/>
</dbReference>
<gene>
    <name evidence="1" type="ORF">g.19188</name>
</gene>